<feature type="region of interest" description="Disordered" evidence="1">
    <location>
        <begin position="1"/>
        <end position="24"/>
    </location>
</feature>
<evidence type="ECO:0000313" key="2">
    <source>
        <dbReference type="EMBL" id="CRG88118.1"/>
    </source>
</evidence>
<gene>
    <name evidence="2" type="ORF">PISL3812_05145</name>
</gene>
<proteinExistence type="predicted"/>
<dbReference type="Gene3D" id="6.10.110.10">
    <property type="match status" value="1"/>
</dbReference>
<feature type="compositionally biased region" description="Polar residues" evidence="1">
    <location>
        <begin position="145"/>
        <end position="168"/>
    </location>
</feature>
<reference evidence="2 3" key="1">
    <citation type="submission" date="2015-04" db="EMBL/GenBank/DDBJ databases">
        <authorList>
            <person name="Syromyatnikov M.Y."/>
            <person name="Popov V.N."/>
        </authorList>
    </citation>
    <scope>NUCLEOTIDE SEQUENCE [LARGE SCALE GENOMIC DNA]</scope>
    <source>
        <strain evidence="2">WF-38-12</strain>
    </source>
</reference>
<dbReference type="Proteomes" id="UP000054383">
    <property type="component" value="Unassembled WGS sequence"/>
</dbReference>
<protein>
    <submittedName>
        <fullName evidence="2">Uncharacterized protein</fullName>
    </submittedName>
</protein>
<dbReference type="OrthoDB" id="440424at2759"/>
<dbReference type="AlphaFoldDB" id="A0A0U1LXM5"/>
<organism evidence="2 3">
    <name type="scientific">Talaromyces islandicus</name>
    <name type="common">Penicillium islandicum</name>
    <dbReference type="NCBI Taxonomy" id="28573"/>
    <lineage>
        <taxon>Eukaryota</taxon>
        <taxon>Fungi</taxon>
        <taxon>Dikarya</taxon>
        <taxon>Ascomycota</taxon>
        <taxon>Pezizomycotina</taxon>
        <taxon>Eurotiomycetes</taxon>
        <taxon>Eurotiomycetidae</taxon>
        <taxon>Eurotiales</taxon>
        <taxon>Trichocomaceae</taxon>
        <taxon>Talaromyces</taxon>
        <taxon>Talaromyces sect. Islandici</taxon>
    </lineage>
</organism>
<accession>A0A0U1LXM5</accession>
<evidence type="ECO:0000256" key="1">
    <source>
        <dbReference type="SAM" id="MobiDB-lite"/>
    </source>
</evidence>
<keyword evidence="3" id="KW-1185">Reference proteome</keyword>
<evidence type="ECO:0000313" key="3">
    <source>
        <dbReference type="Proteomes" id="UP000054383"/>
    </source>
</evidence>
<name>A0A0U1LXM5_TALIS</name>
<dbReference type="InterPro" id="IPR038213">
    <property type="entry name" value="IFI6/IFI27-like_sf"/>
</dbReference>
<sequence length="303" mass="33839">MISRSKGKEDESGQKASEQHRSLSDLSKTDFPRNFGKSVFDCNFFKAMSDLDMMNYDIDEVEIIKELEIIRNIPQPSRDGDDQVHNPGLYTWISHVYRLRDTNEKKEVERTLLSDISTIFQRLRQSAAELSAENAGRNGVIASVSIDSPPSSERTISSTTNLEPTSPTQDRMMAKASLDALAQAKHTAVGFAEDHPVYATLIALGILAILMPWALEILGFGDLSPIEGSFAALWQSSFLKLHSKIFFDPAAAFKLGLEFSFPKFAFSEPLTQVFDLISEILIDLFVALYELHFSCLETAYLLA</sequence>
<dbReference type="EMBL" id="CVMT01000004">
    <property type="protein sequence ID" value="CRG88118.1"/>
    <property type="molecule type" value="Genomic_DNA"/>
</dbReference>
<feature type="region of interest" description="Disordered" evidence="1">
    <location>
        <begin position="142"/>
        <end position="168"/>
    </location>
</feature>